<keyword evidence="2" id="KW-1003">Cell membrane</keyword>
<dbReference type="Proteomes" id="UP000266622">
    <property type="component" value="Unassembled WGS sequence"/>
</dbReference>
<dbReference type="Pfam" id="PF00482">
    <property type="entry name" value="T2SSF"/>
    <property type="match status" value="1"/>
</dbReference>
<evidence type="ECO:0000256" key="1">
    <source>
        <dbReference type="ARBA" id="ARBA00004651"/>
    </source>
</evidence>
<evidence type="ECO:0000256" key="2">
    <source>
        <dbReference type="ARBA" id="ARBA00022475"/>
    </source>
</evidence>
<proteinExistence type="predicted"/>
<sequence>MIESFLISFFGDLDEEMRKANIKEDIITYAKKAEIYILLVTFAMGFAGFILGTLISLIFFKTILLIIPIPIAVFFSILGFLIGIIFFRSLPSIKASERKKKIDSVIYFVVTYMAALASSGTNPLTLFELLSKYKEFSEIQKDAEEIYNLVASMGVSLPVALHYKAQYSPSRNWREVLEGIRSILIEGGSLDDFLYRKARQFAEEYKRGLIEYSNTMQVLLEVYITLVVVGVIFVIVLTTLMGAITAATEYIYFIQIFSSVVILPLATIMFVFILKSINPSEE</sequence>
<organism evidence="8 9">
    <name type="scientific">Candidatus Nanoclepta minutus</name>
    <dbReference type="NCBI Taxonomy" id="1940235"/>
    <lineage>
        <taxon>Archaea</taxon>
        <taxon>Nanobdellota</taxon>
        <taxon>Candidatus Nanoclepta</taxon>
    </lineage>
</organism>
<keyword evidence="5 6" id="KW-0472">Membrane</keyword>
<dbReference type="AlphaFoldDB" id="A0A397WN54"/>
<evidence type="ECO:0000313" key="8">
    <source>
        <dbReference type="EMBL" id="RIB35331.1"/>
    </source>
</evidence>
<reference evidence="8 9" key="1">
    <citation type="journal article" date="2018" name="Syst. Appl. Microbiol.">
        <title>A new symbiotic nanoarchaeote (Candidatus Nanoclepta minutus) and its host (Zestosphaera tikiterensis gen. nov., sp. nov.) from a New Zealand hot spring.</title>
        <authorList>
            <person name="St John E."/>
            <person name="Liu Y."/>
            <person name="Podar M."/>
            <person name="Stott M.B."/>
            <person name="Meneghin J."/>
            <person name="Chen Z."/>
            <person name="Lagutin K."/>
            <person name="Mitchell K."/>
            <person name="Reysenbach A.L."/>
        </authorList>
    </citation>
    <scope>NUCLEOTIDE SEQUENCE [LARGE SCALE GENOMIC DNA]</scope>
    <source>
        <strain evidence="8">NZ3</strain>
    </source>
</reference>
<dbReference type="PANTHER" id="PTHR35402">
    <property type="entry name" value="INTEGRAL MEMBRANE PROTEIN-RELATED"/>
    <property type="match status" value="1"/>
</dbReference>
<evidence type="ECO:0000256" key="5">
    <source>
        <dbReference type="ARBA" id="ARBA00023136"/>
    </source>
</evidence>
<dbReference type="InterPro" id="IPR018076">
    <property type="entry name" value="T2SS_GspF_dom"/>
</dbReference>
<dbReference type="EMBL" id="MWMI01000003">
    <property type="protein sequence ID" value="RIB35331.1"/>
    <property type="molecule type" value="Genomic_DNA"/>
</dbReference>
<protein>
    <recommendedName>
        <fullName evidence="7">Type II secretion system protein GspF domain-containing protein</fullName>
    </recommendedName>
</protein>
<name>A0A397WN54_9ARCH</name>
<keyword evidence="4 6" id="KW-1133">Transmembrane helix</keyword>
<accession>A0A397WN54</accession>
<evidence type="ECO:0000256" key="6">
    <source>
        <dbReference type="SAM" id="Phobius"/>
    </source>
</evidence>
<feature type="domain" description="Type II secretion system protein GspF" evidence="7">
    <location>
        <begin position="111"/>
        <end position="237"/>
    </location>
</feature>
<keyword evidence="3 6" id="KW-0812">Transmembrane</keyword>
<comment type="caution">
    <text evidence="8">The sequence shown here is derived from an EMBL/GenBank/DDBJ whole genome shotgun (WGS) entry which is preliminary data.</text>
</comment>
<dbReference type="GO" id="GO:0005886">
    <property type="term" value="C:plasma membrane"/>
    <property type="evidence" value="ECO:0007669"/>
    <property type="project" value="UniProtKB-SubCell"/>
</dbReference>
<dbReference type="InterPro" id="IPR056569">
    <property type="entry name" value="ArlJ-like"/>
</dbReference>
<gene>
    <name evidence="8" type="ORF">BXU00_02270</name>
</gene>
<evidence type="ECO:0000259" key="7">
    <source>
        <dbReference type="Pfam" id="PF00482"/>
    </source>
</evidence>
<feature type="transmembrane region" description="Helical" evidence="6">
    <location>
        <begin position="106"/>
        <end position="126"/>
    </location>
</feature>
<evidence type="ECO:0000313" key="9">
    <source>
        <dbReference type="Proteomes" id="UP000266622"/>
    </source>
</evidence>
<feature type="transmembrane region" description="Helical" evidence="6">
    <location>
        <begin position="35"/>
        <end position="59"/>
    </location>
</feature>
<feature type="transmembrane region" description="Helical" evidence="6">
    <location>
        <begin position="222"/>
        <end position="244"/>
    </location>
</feature>
<evidence type="ECO:0000256" key="3">
    <source>
        <dbReference type="ARBA" id="ARBA00022692"/>
    </source>
</evidence>
<feature type="transmembrane region" description="Helical" evidence="6">
    <location>
        <begin position="250"/>
        <end position="274"/>
    </location>
</feature>
<feature type="transmembrane region" description="Helical" evidence="6">
    <location>
        <begin position="65"/>
        <end position="86"/>
    </location>
</feature>
<evidence type="ECO:0000256" key="4">
    <source>
        <dbReference type="ARBA" id="ARBA00022989"/>
    </source>
</evidence>
<comment type="subcellular location">
    <subcellularLocation>
        <location evidence="1">Cell membrane</location>
        <topology evidence="1">Multi-pass membrane protein</topology>
    </subcellularLocation>
</comment>